<dbReference type="AlphaFoldDB" id="A0AA38FR32"/>
<reference evidence="1 2" key="1">
    <citation type="journal article" date="2021" name="Nat. Plants">
        <title>The Taxus genome provides insights into paclitaxel biosynthesis.</title>
        <authorList>
            <person name="Xiong X."/>
            <person name="Gou J."/>
            <person name="Liao Q."/>
            <person name="Li Y."/>
            <person name="Zhou Q."/>
            <person name="Bi G."/>
            <person name="Li C."/>
            <person name="Du R."/>
            <person name="Wang X."/>
            <person name="Sun T."/>
            <person name="Guo L."/>
            <person name="Liang H."/>
            <person name="Lu P."/>
            <person name="Wu Y."/>
            <person name="Zhang Z."/>
            <person name="Ro D.K."/>
            <person name="Shang Y."/>
            <person name="Huang S."/>
            <person name="Yan J."/>
        </authorList>
    </citation>
    <scope>NUCLEOTIDE SEQUENCE [LARGE SCALE GENOMIC DNA]</scope>
    <source>
        <strain evidence="1">Ta-2019</strain>
    </source>
</reference>
<gene>
    <name evidence="1" type="ORF">KI387_035484</name>
</gene>
<dbReference type="EMBL" id="JAHRHJ020000007">
    <property type="protein sequence ID" value="KAH9307573.1"/>
    <property type="molecule type" value="Genomic_DNA"/>
</dbReference>
<sequence length="53" mass="5839">MGNTCCSTFCSSENKIVIDLTNITEIVEDVNSLDNLISIIQECLEAMANKNDK</sequence>
<name>A0AA38FR32_TAXCH</name>
<protein>
    <submittedName>
        <fullName evidence="1">Uncharacterized protein</fullName>
    </submittedName>
</protein>
<proteinExistence type="predicted"/>
<organism evidence="1 2">
    <name type="scientific">Taxus chinensis</name>
    <name type="common">Chinese yew</name>
    <name type="synonym">Taxus wallichiana var. chinensis</name>
    <dbReference type="NCBI Taxonomy" id="29808"/>
    <lineage>
        <taxon>Eukaryota</taxon>
        <taxon>Viridiplantae</taxon>
        <taxon>Streptophyta</taxon>
        <taxon>Embryophyta</taxon>
        <taxon>Tracheophyta</taxon>
        <taxon>Spermatophyta</taxon>
        <taxon>Pinopsida</taxon>
        <taxon>Pinidae</taxon>
        <taxon>Conifers II</taxon>
        <taxon>Cupressales</taxon>
        <taxon>Taxaceae</taxon>
        <taxon>Taxus</taxon>
    </lineage>
</organism>
<evidence type="ECO:0000313" key="2">
    <source>
        <dbReference type="Proteomes" id="UP000824469"/>
    </source>
</evidence>
<keyword evidence="2" id="KW-1185">Reference proteome</keyword>
<accession>A0AA38FR32</accession>
<evidence type="ECO:0000313" key="1">
    <source>
        <dbReference type="EMBL" id="KAH9307573.1"/>
    </source>
</evidence>
<comment type="caution">
    <text evidence="1">The sequence shown here is derived from an EMBL/GenBank/DDBJ whole genome shotgun (WGS) entry which is preliminary data.</text>
</comment>
<feature type="non-terminal residue" evidence="1">
    <location>
        <position position="53"/>
    </location>
</feature>
<dbReference type="Proteomes" id="UP000824469">
    <property type="component" value="Unassembled WGS sequence"/>
</dbReference>